<name>A0A8A1LM28_AJEC8</name>
<reference evidence="1" key="1">
    <citation type="submission" date="2021-01" db="EMBL/GenBank/DDBJ databases">
        <title>Chromosome-level genome assembly of a human fungal pathogen reveals clustering of transcriptionally co-regulated genes.</title>
        <authorList>
            <person name="Voorhies M."/>
            <person name="Cohen S."/>
            <person name="Shea T.P."/>
            <person name="Petrus S."/>
            <person name="Munoz J.F."/>
            <person name="Poplawski S."/>
            <person name="Goldman W.E."/>
            <person name="Michael T."/>
            <person name="Cuomo C.A."/>
            <person name="Sil A."/>
            <person name="Beyhan S."/>
        </authorList>
    </citation>
    <scope>NUCLEOTIDE SEQUENCE</scope>
    <source>
        <strain evidence="1">H88</strain>
    </source>
</reference>
<accession>A0A8A1LM28</accession>
<evidence type="ECO:0000313" key="2">
    <source>
        <dbReference type="Proteomes" id="UP000663419"/>
    </source>
</evidence>
<sequence>MSSPTTSITMASRIAAATNYTAELRIPEHKTIISQQTHQSPSQGAEYKFIRRKLDQWFPKTQNYFHEYDVSCFVDGQPTGNPQRTIITRLNCSVVLRTECIKESENLEAAFENASNILLQRATGSGERQFLATVVGSWIKFFQDRNGNLTGLDGETEVESVPAIDFSTDTGAIEAQTAVTKIKENFMKRTE</sequence>
<organism evidence="1 2">
    <name type="scientific">Ajellomyces capsulatus (strain H88)</name>
    <name type="common">Darling's disease fungus</name>
    <name type="synonym">Histoplasma capsulatum</name>
    <dbReference type="NCBI Taxonomy" id="544711"/>
    <lineage>
        <taxon>Eukaryota</taxon>
        <taxon>Fungi</taxon>
        <taxon>Dikarya</taxon>
        <taxon>Ascomycota</taxon>
        <taxon>Pezizomycotina</taxon>
        <taxon>Eurotiomycetes</taxon>
        <taxon>Eurotiomycetidae</taxon>
        <taxon>Onygenales</taxon>
        <taxon>Ajellomycetaceae</taxon>
        <taxon>Histoplasma</taxon>
    </lineage>
</organism>
<proteinExistence type="predicted"/>
<dbReference type="Proteomes" id="UP000663419">
    <property type="component" value="Chromosome 3"/>
</dbReference>
<dbReference type="AlphaFoldDB" id="A0A8A1LM28"/>
<evidence type="ECO:0000313" key="1">
    <source>
        <dbReference type="EMBL" id="QSS53052.1"/>
    </source>
</evidence>
<dbReference type="VEuPathDB" id="FungiDB:I7I53_00190"/>
<protein>
    <submittedName>
        <fullName evidence="1">No significant blast hit</fullName>
    </submittedName>
</protein>
<gene>
    <name evidence="1" type="ORF">I7I53_00190</name>
</gene>
<dbReference type="EMBL" id="CP069104">
    <property type="protein sequence ID" value="QSS53052.1"/>
    <property type="molecule type" value="Genomic_DNA"/>
</dbReference>